<feature type="compositionally biased region" description="Low complexity" evidence="1">
    <location>
        <begin position="71"/>
        <end position="86"/>
    </location>
</feature>
<reference evidence="3" key="1">
    <citation type="submission" date="2019-02" db="EMBL/GenBank/DDBJ databases">
        <authorList>
            <person name="Gruber-Vodicka R. H."/>
            <person name="Seah K. B. B."/>
        </authorList>
    </citation>
    <scope>NUCLEOTIDE SEQUENCE</scope>
    <source>
        <strain evidence="3">BECK_BZ15</strain>
    </source>
</reference>
<keyword evidence="2" id="KW-1133">Transmembrane helix</keyword>
<sequence length="252" mass="28481">MNEDFLRVLNSKFGIAGVIFTVMSSTAVLSHLLFISPRINEISSLNGQISQLSYELRQKDSLIAEQREQLSSQPVCSKSSKGSSPSHQEKNESPAPIITQMPSRSSIAVGNSVILGNVTAGQDNEEQIEKTINNLREILRKECLTYRKETAHMIDMQKQAYSASWNYDARALPKFSDTVKEQFSKNDNLIQSTDPKVTQIISMIGNIDYQHVYALRNKDGMLYKDSISQYMRDLHGVCEWVSVDLGHKERFN</sequence>
<feature type="region of interest" description="Disordered" evidence="1">
    <location>
        <begin position="68"/>
        <end position="101"/>
    </location>
</feature>
<dbReference type="EMBL" id="CAADEW010000005">
    <property type="protein sequence ID" value="VFJ43848.1"/>
    <property type="molecule type" value="Genomic_DNA"/>
</dbReference>
<feature type="transmembrane region" description="Helical" evidence="2">
    <location>
        <begin position="13"/>
        <end position="35"/>
    </location>
</feature>
<evidence type="ECO:0000256" key="1">
    <source>
        <dbReference type="SAM" id="MobiDB-lite"/>
    </source>
</evidence>
<evidence type="ECO:0000313" key="3">
    <source>
        <dbReference type="EMBL" id="VFJ43848.1"/>
    </source>
</evidence>
<evidence type="ECO:0000256" key="2">
    <source>
        <dbReference type="SAM" id="Phobius"/>
    </source>
</evidence>
<organism evidence="3">
    <name type="scientific">Candidatus Kentrum sp. FW</name>
    <dbReference type="NCBI Taxonomy" id="2126338"/>
    <lineage>
        <taxon>Bacteria</taxon>
        <taxon>Pseudomonadati</taxon>
        <taxon>Pseudomonadota</taxon>
        <taxon>Gammaproteobacteria</taxon>
        <taxon>Candidatus Kentrum</taxon>
    </lineage>
</organism>
<protein>
    <submittedName>
        <fullName evidence="3">Uncharacterized protein</fullName>
    </submittedName>
</protein>
<keyword evidence="2" id="KW-0812">Transmembrane</keyword>
<keyword evidence="2" id="KW-0472">Membrane</keyword>
<gene>
    <name evidence="3" type="ORF">BECKFW1821A_GA0114235_100545</name>
</gene>
<proteinExistence type="predicted"/>
<name>A0A450RXL2_9GAMM</name>
<dbReference type="AlphaFoldDB" id="A0A450RXL2"/>
<accession>A0A450RXL2</accession>